<organism evidence="2 3">
    <name type="scientific">Kitasatospora setae (strain ATCC 33774 / DSM 43861 / JCM 3304 / KCC A-0304 / NBRC 14216 / KM-6054)</name>
    <name type="common">Streptomyces setae</name>
    <dbReference type="NCBI Taxonomy" id="452652"/>
    <lineage>
        <taxon>Bacteria</taxon>
        <taxon>Bacillati</taxon>
        <taxon>Actinomycetota</taxon>
        <taxon>Actinomycetes</taxon>
        <taxon>Kitasatosporales</taxon>
        <taxon>Streptomycetaceae</taxon>
        <taxon>Kitasatospora</taxon>
    </lineage>
</organism>
<keyword evidence="3" id="KW-1185">Reference proteome</keyword>
<name>E4NDJ8_KITSK</name>
<gene>
    <name evidence="2" type="ordered locus">KSE_34720</name>
</gene>
<evidence type="ECO:0000256" key="1">
    <source>
        <dbReference type="ARBA" id="ARBA00023172"/>
    </source>
</evidence>
<reference evidence="2 3" key="1">
    <citation type="journal article" date="2010" name="DNA Res.">
        <title>Genome sequence of Kitasatospora setae NBRC 14216T: an evolutionary snapshot of the family Streptomycetaceae.</title>
        <authorList>
            <person name="Ichikawa N."/>
            <person name="Oguchi A."/>
            <person name="Ikeda H."/>
            <person name="Ishikawa J."/>
            <person name="Kitani S."/>
            <person name="Watanabe Y."/>
            <person name="Nakamura S."/>
            <person name="Katano Y."/>
            <person name="Kishi E."/>
            <person name="Sasagawa M."/>
            <person name="Ankai A."/>
            <person name="Fukui S."/>
            <person name="Hashimoto Y."/>
            <person name="Kamata S."/>
            <person name="Otoguro M."/>
            <person name="Tanikawa S."/>
            <person name="Nihira T."/>
            <person name="Horinouchi S."/>
            <person name="Ohnishi Y."/>
            <person name="Hayakawa M."/>
            <person name="Kuzuyama T."/>
            <person name="Arisawa A."/>
            <person name="Nomoto F."/>
            <person name="Miura H."/>
            <person name="Takahashi Y."/>
            <person name="Fujita N."/>
        </authorList>
    </citation>
    <scope>NUCLEOTIDE SEQUENCE [LARGE SCALE GENOMIC DNA]</scope>
    <source>
        <strain evidence="3">ATCC 33774 / DSM 43861 / JCM 3304 / KCC A-0304 / NBRC 14216 / KM-6054</strain>
    </source>
</reference>
<dbReference type="EMBL" id="AP010968">
    <property type="protein sequence ID" value="BAJ29279.1"/>
    <property type="molecule type" value="Genomic_DNA"/>
</dbReference>
<sequence length="463" mass="52533">MPLVFDDDLLFEDARGTRETVAVNRWACELPTSGVPAANSWPTYVRAVREWKEFAALYGVSLFDTRVRLKQVLGAYAVHRSSGPVKSLFAASTWNQAMTILGIFYNWAISEGYATALPFTYKQAQHVFKEQSTTIRVNQARRRQPKEHVTIKYLLDDFADLFTKGLARLEPDGSEERGYRGREIARNSAVGKFVLSSGLRLQEFSYMLAVEVPPLPRIRTEVPVVLPVPEGITKGSKYRESLVSYDVLAEVHGYLGLERALAVQGSTWMPPARWGEPLIVTEADAFGGRVNGTRTSWAGLKPSQRRRLVGPDGGSMLLSVWGPGRPFTEWSKVFERTADRLRDRYEPRFPHVWPHRLRHTMAMATMKRLVQGYYEQAARLVRETDENAALALYLRTTEPILVLRDLLGHSSSMTTEKYLHRLDTTRIFKELYERVGMEAGLLDGASDREAEDEFGEDMDEVYS</sequence>
<accession>E4NDJ8</accession>
<dbReference type="GO" id="GO:0006310">
    <property type="term" value="P:DNA recombination"/>
    <property type="evidence" value="ECO:0007669"/>
    <property type="project" value="UniProtKB-KW"/>
</dbReference>
<dbReference type="AlphaFoldDB" id="E4NDJ8"/>
<protein>
    <recommendedName>
        <fullName evidence="4">Integrase</fullName>
    </recommendedName>
</protein>
<dbReference type="GO" id="GO:0015074">
    <property type="term" value="P:DNA integration"/>
    <property type="evidence" value="ECO:0007669"/>
    <property type="project" value="InterPro"/>
</dbReference>
<dbReference type="InterPro" id="IPR011010">
    <property type="entry name" value="DNA_brk_join_enz"/>
</dbReference>
<evidence type="ECO:0000313" key="2">
    <source>
        <dbReference type="EMBL" id="BAJ29279.1"/>
    </source>
</evidence>
<dbReference type="Gene3D" id="1.10.443.10">
    <property type="entry name" value="Intergrase catalytic core"/>
    <property type="match status" value="1"/>
</dbReference>
<dbReference type="HOGENOM" id="CLU_548376_0_0_11"/>
<dbReference type="InterPro" id="IPR013762">
    <property type="entry name" value="Integrase-like_cat_sf"/>
</dbReference>
<dbReference type="PATRIC" id="fig|452652.3.peg.3478"/>
<evidence type="ECO:0000313" key="3">
    <source>
        <dbReference type="Proteomes" id="UP000007076"/>
    </source>
</evidence>
<dbReference type="STRING" id="452652.KSE_34720"/>
<keyword evidence="1" id="KW-0233">DNA recombination</keyword>
<dbReference type="KEGG" id="ksk:KSE_34720"/>
<evidence type="ECO:0008006" key="4">
    <source>
        <dbReference type="Google" id="ProtNLM"/>
    </source>
</evidence>
<dbReference type="SUPFAM" id="SSF56349">
    <property type="entry name" value="DNA breaking-rejoining enzymes"/>
    <property type="match status" value="1"/>
</dbReference>
<dbReference type="eggNOG" id="COG4974">
    <property type="taxonomic scope" value="Bacteria"/>
</dbReference>
<dbReference type="GO" id="GO:0003677">
    <property type="term" value="F:DNA binding"/>
    <property type="evidence" value="ECO:0007669"/>
    <property type="project" value="InterPro"/>
</dbReference>
<dbReference type="Proteomes" id="UP000007076">
    <property type="component" value="Chromosome"/>
</dbReference>
<proteinExistence type="predicted"/>